<keyword evidence="2" id="KW-1185">Reference proteome</keyword>
<reference evidence="1 2" key="1">
    <citation type="journal article" date="2019" name="Front. Microbiol.">
        <title>Genomes of Neutrophilic Sulfur-Oxidizing Chemolithoautotrophs Representing 9 Proteobacterial Species From 8 Genera.</title>
        <authorList>
            <person name="Watanabe T."/>
            <person name="Kojima H."/>
            <person name="Umezawa K."/>
            <person name="Hori C."/>
            <person name="Takasuka T.E."/>
            <person name="Kato Y."/>
            <person name="Fukui M."/>
        </authorList>
    </citation>
    <scope>NUCLEOTIDE SEQUENCE [LARGE SCALE GENOMIC DNA]</scope>
    <source>
        <strain evidence="1 2">TTN</strain>
    </source>
</reference>
<protein>
    <recommendedName>
        <fullName evidence="3">LexA regulated protein</fullName>
    </recommendedName>
</protein>
<dbReference type="Proteomes" id="UP000286806">
    <property type="component" value="Unassembled WGS sequence"/>
</dbReference>
<evidence type="ECO:0008006" key="3">
    <source>
        <dbReference type="Google" id="ProtNLM"/>
    </source>
</evidence>
<evidence type="ECO:0000313" key="2">
    <source>
        <dbReference type="Proteomes" id="UP000286806"/>
    </source>
</evidence>
<sequence length="89" mass="9781">MKKTDLYKNQGLKINSQMKQAGIPGRFGGEAGAMPDRREQRKLDQAQGLVPFAVKLNSELVQQIQALAQTRQMGLNEMVAELLKKGLAG</sequence>
<dbReference type="AlphaFoldDB" id="A0A401JCT4"/>
<comment type="caution">
    <text evidence="1">The sequence shown here is derived from an EMBL/GenBank/DDBJ whole genome shotgun (WGS) entry which is preliminary data.</text>
</comment>
<dbReference type="OrthoDB" id="8564304at2"/>
<dbReference type="RefSeq" id="WP_124704296.1">
    <property type="nucleotide sequence ID" value="NZ_BGOW01000011.1"/>
</dbReference>
<evidence type="ECO:0000313" key="1">
    <source>
        <dbReference type="EMBL" id="GBL45471.1"/>
    </source>
</evidence>
<proteinExistence type="predicted"/>
<dbReference type="EMBL" id="BGOW01000011">
    <property type="protein sequence ID" value="GBL45471.1"/>
    <property type="molecule type" value="Genomic_DNA"/>
</dbReference>
<gene>
    <name evidence="1" type="ORF">SFMTTN_1280</name>
</gene>
<accession>A0A401JCT4</accession>
<organism evidence="1 2">
    <name type="scientific">Sulfuriferula multivorans</name>
    <dbReference type="NCBI Taxonomy" id="1559896"/>
    <lineage>
        <taxon>Bacteria</taxon>
        <taxon>Pseudomonadati</taxon>
        <taxon>Pseudomonadota</taxon>
        <taxon>Betaproteobacteria</taxon>
        <taxon>Nitrosomonadales</taxon>
        <taxon>Sulfuricellaceae</taxon>
        <taxon>Sulfuriferula</taxon>
    </lineage>
</organism>
<name>A0A401JCT4_9PROT</name>